<dbReference type="AlphaFoldDB" id="A0AAV8WPW7"/>
<organism evidence="1 2">
    <name type="scientific">Rhamnusium bicolor</name>
    <dbReference type="NCBI Taxonomy" id="1586634"/>
    <lineage>
        <taxon>Eukaryota</taxon>
        <taxon>Metazoa</taxon>
        <taxon>Ecdysozoa</taxon>
        <taxon>Arthropoda</taxon>
        <taxon>Hexapoda</taxon>
        <taxon>Insecta</taxon>
        <taxon>Pterygota</taxon>
        <taxon>Neoptera</taxon>
        <taxon>Endopterygota</taxon>
        <taxon>Coleoptera</taxon>
        <taxon>Polyphaga</taxon>
        <taxon>Cucujiformia</taxon>
        <taxon>Chrysomeloidea</taxon>
        <taxon>Cerambycidae</taxon>
        <taxon>Lepturinae</taxon>
        <taxon>Rhagiini</taxon>
        <taxon>Rhamnusium</taxon>
    </lineage>
</organism>
<evidence type="ECO:0000313" key="2">
    <source>
        <dbReference type="Proteomes" id="UP001162156"/>
    </source>
</evidence>
<comment type="caution">
    <text evidence="1">The sequence shown here is derived from an EMBL/GenBank/DDBJ whole genome shotgun (WGS) entry which is preliminary data.</text>
</comment>
<dbReference type="Proteomes" id="UP001162156">
    <property type="component" value="Unassembled WGS sequence"/>
</dbReference>
<sequence>MSLSYSQETETTKPFWCVHLCSLALRRCHQHPRWCHLSWLLATYACCTTSSDLPPVKPRTSQFCSQIVVKYILSFYQYRALHSKVLKTACSVDVGTAYVSVIVAPPIL</sequence>
<name>A0AAV8WPW7_9CUCU</name>
<protein>
    <submittedName>
        <fullName evidence="1">Uncharacterized protein</fullName>
    </submittedName>
</protein>
<keyword evidence="2" id="KW-1185">Reference proteome</keyword>
<reference evidence="1" key="1">
    <citation type="journal article" date="2023" name="Insect Mol. Biol.">
        <title>Genome sequencing provides insights into the evolution of gene families encoding plant cell wall-degrading enzymes in longhorned beetles.</title>
        <authorList>
            <person name="Shin N.R."/>
            <person name="Okamura Y."/>
            <person name="Kirsch R."/>
            <person name="Pauchet Y."/>
        </authorList>
    </citation>
    <scope>NUCLEOTIDE SEQUENCE</scope>
    <source>
        <strain evidence="1">RBIC_L_NR</strain>
    </source>
</reference>
<gene>
    <name evidence="1" type="ORF">NQ314_018557</name>
</gene>
<accession>A0AAV8WPW7</accession>
<proteinExistence type="predicted"/>
<dbReference type="EMBL" id="JANEYF010005244">
    <property type="protein sequence ID" value="KAJ8928825.1"/>
    <property type="molecule type" value="Genomic_DNA"/>
</dbReference>
<evidence type="ECO:0000313" key="1">
    <source>
        <dbReference type="EMBL" id="KAJ8928825.1"/>
    </source>
</evidence>